<reference evidence="1 2" key="1">
    <citation type="journal article" date="2018" name="Nat. Ecol. Evol.">
        <title>Pezizomycetes genomes reveal the molecular basis of ectomycorrhizal truffle lifestyle.</title>
        <authorList>
            <person name="Murat C."/>
            <person name="Payen T."/>
            <person name="Noel B."/>
            <person name="Kuo A."/>
            <person name="Morin E."/>
            <person name="Chen J."/>
            <person name="Kohler A."/>
            <person name="Krizsan K."/>
            <person name="Balestrini R."/>
            <person name="Da Silva C."/>
            <person name="Montanini B."/>
            <person name="Hainaut M."/>
            <person name="Levati E."/>
            <person name="Barry K.W."/>
            <person name="Belfiori B."/>
            <person name="Cichocki N."/>
            <person name="Clum A."/>
            <person name="Dockter R.B."/>
            <person name="Fauchery L."/>
            <person name="Guy J."/>
            <person name="Iotti M."/>
            <person name="Le Tacon F."/>
            <person name="Lindquist E.A."/>
            <person name="Lipzen A."/>
            <person name="Malagnac F."/>
            <person name="Mello A."/>
            <person name="Molinier V."/>
            <person name="Miyauchi S."/>
            <person name="Poulain J."/>
            <person name="Riccioni C."/>
            <person name="Rubini A."/>
            <person name="Sitrit Y."/>
            <person name="Splivallo R."/>
            <person name="Traeger S."/>
            <person name="Wang M."/>
            <person name="Zifcakova L."/>
            <person name="Wipf D."/>
            <person name="Zambonelli A."/>
            <person name="Paolocci F."/>
            <person name="Nowrousian M."/>
            <person name="Ottonello S."/>
            <person name="Baldrian P."/>
            <person name="Spatafora J.W."/>
            <person name="Henrissat B."/>
            <person name="Nagy L.G."/>
            <person name="Aury J.M."/>
            <person name="Wincker P."/>
            <person name="Grigoriev I.V."/>
            <person name="Bonfante P."/>
            <person name="Martin F.M."/>
        </authorList>
    </citation>
    <scope>NUCLEOTIDE SEQUENCE [LARGE SCALE GENOMIC DNA]</scope>
    <source>
        <strain evidence="1 2">120613-1</strain>
    </source>
</reference>
<sequence length="91" mass="10723">MSENGSWKVFLRRLGILILLVLLPCTNIKVLYRESILHEKLLKETPCCIQHLRKEEEKEERVAIYHYTPQIYNYPTVVISAIPSLSYKHPN</sequence>
<organism evidence="1 2">
    <name type="scientific">Choiromyces venosus 120613-1</name>
    <dbReference type="NCBI Taxonomy" id="1336337"/>
    <lineage>
        <taxon>Eukaryota</taxon>
        <taxon>Fungi</taxon>
        <taxon>Dikarya</taxon>
        <taxon>Ascomycota</taxon>
        <taxon>Pezizomycotina</taxon>
        <taxon>Pezizomycetes</taxon>
        <taxon>Pezizales</taxon>
        <taxon>Tuberaceae</taxon>
        <taxon>Choiromyces</taxon>
    </lineage>
</organism>
<accession>A0A3N4K4I1</accession>
<protein>
    <submittedName>
        <fullName evidence="1">Uncharacterized protein</fullName>
    </submittedName>
</protein>
<keyword evidence="2" id="KW-1185">Reference proteome</keyword>
<dbReference type="EMBL" id="ML120359">
    <property type="protein sequence ID" value="RPB04112.1"/>
    <property type="molecule type" value="Genomic_DNA"/>
</dbReference>
<name>A0A3N4K4I1_9PEZI</name>
<dbReference type="Proteomes" id="UP000276215">
    <property type="component" value="Unassembled WGS sequence"/>
</dbReference>
<evidence type="ECO:0000313" key="2">
    <source>
        <dbReference type="Proteomes" id="UP000276215"/>
    </source>
</evidence>
<proteinExistence type="predicted"/>
<dbReference type="AlphaFoldDB" id="A0A3N4K4I1"/>
<evidence type="ECO:0000313" key="1">
    <source>
        <dbReference type="EMBL" id="RPB04112.1"/>
    </source>
</evidence>
<gene>
    <name evidence="1" type="ORF">L873DRAFT_1447715</name>
</gene>